<dbReference type="Proteomes" id="UP001165960">
    <property type="component" value="Unassembled WGS sequence"/>
</dbReference>
<dbReference type="EMBL" id="QTSX02002965">
    <property type="protein sequence ID" value="KAJ9072779.1"/>
    <property type="molecule type" value="Genomic_DNA"/>
</dbReference>
<proteinExistence type="predicted"/>
<keyword evidence="2" id="KW-1185">Reference proteome</keyword>
<accession>A0ACC2TDW2</accession>
<evidence type="ECO:0000313" key="2">
    <source>
        <dbReference type="Proteomes" id="UP001165960"/>
    </source>
</evidence>
<evidence type="ECO:0000313" key="1">
    <source>
        <dbReference type="EMBL" id="KAJ9072779.1"/>
    </source>
</evidence>
<gene>
    <name evidence="1" type="ORF">DSO57_1023710</name>
</gene>
<organism evidence="1 2">
    <name type="scientific">Entomophthora muscae</name>
    <dbReference type="NCBI Taxonomy" id="34485"/>
    <lineage>
        <taxon>Eukaryota</taxon>
        <taxon>Fungi</taxon>
        <taxon>Fungi incertae sedis</taxon>
        <taxon>Zoopagomycota</taxon>
        <taxon>Entomophthoromycotina</taxon>
        <taxon>Entomophthoromycetes</taxon>
        <taxon>Entomophthorales</taxon>
        <taxon>Entomophthoraceae</taxon>
        <taxon>Entomophthora</taxon>
    </lineage>
</organism>
<reference evidence="1" key="1">
    <citation type="submission" date="2022-04" db="EMBL/GenBank/DDBJ databases">
        <title>Genome of the entomopathogenic fungus Entomophthora muscae.</title>
        <authorList>
            <person name="Elya C."/>
            <person name="Lovett B.R."/>
            <person name="Lee E."/>
            <person name="Macias A.M."/>
            <person name="Hajek A.E."/>
            <person name="De Bivort B.L."/>
            <person name="Kasson M.T."/>
            <person name="De Fine Licht H.H."/>
            <person name="Stajich J.E."/>
        </authorList>
    </citation>
    <scope>NUCLEOTIDE SEQUENCE</scope>
    <source>
        <strain evidence="1">Berkeley</strain>
    </source>
</reference>
<comment type="caution">
    <text evidence="1">The sequence shown here is derived from an EMBL/GenBank/DDBJ whole genome shotgun (WGS) entry which is preliminary data.</text>
</comment>
<name>A0ACC2TDW2_9FUNG</name>
<protein>
    <submittedName>
        <fullName evidence="1">Uncharacterized protein</fullName>
    </submittedName>
</protein>
<sequence>MAQVPSPEQLSQWFRAVDADGSGQLSAEELQRALVNGDWSPFNMETVRLMDSDADRSGTIDQKELSSALQTFGYNLSDRFVQILIKQFDKKSRGDITFDNFIQVCVTIKMLTDSFRRFDTDNDGWIQIGYEAVN</sequence>